<dbReference type="InterPro" id="IPR036249">
    <property type="entry name" value="Thioredoxin-like_sf"/>
</dbReference>
<keyword evidence="3" id="KW-1185">Reference proteome</keyword>
<evidence type="ECO:0000259" key="1">
    <source>
        <dbReference type="Pfam" id="PF01323"/>
    </source>
</evidence>
<comment type="caution">
    <text evidence="2">The sequence shown here is derived from an EMBL/GenBank/DDBJ whole genome shotgun (WGS) entry which is preliminary data.</text>
</comment>
<dbReference type="InterPro" id="IPR001853">
    <property type="entry name" value="DSBA-like_thioredoxin_dom"/>
</dbReference>
<dbReference type="CDD" id="cd03024">
    <property type="entry name" value="DsbA_FrnE"/>
    <property type="match status" value="1"/>
</dbReference>
<dbReference type="GO" id="GO:0016491">
    <property type="term" value="F:oxidoreductase activity"/>
    <property type="evidence" value="ECO:0007669"/>
    <property type="project" value="InterPro"/>
</dbReference>
<sequence length="219" mass="24106">MPRTVKIDLFTDTVCPWCLVGSARLDQAIAALPDDVVVEVENHPFYLDPNTPEEGVVVADMLREKYGRDPKEMWARVEGEAKKSGIDLDLSQQPRSFPTRKGHTLVRLAKAKGTQHALANAIAWGYFMDHQLINDDEVLAGVATQHGFTHAEALDAVRNPRELAITHELAVAAAQQGIQGVPFFVFDNKFAVSGCQPAEVFDRALEFALDPEKMKAAQG</sequence>
<dbReference type="PANTHER" id="PTHR13887">
    <property type="entry name" value="GLUTATHIONE S-TRANSFERASE KAPPA"/>
    <property type="match status" value="1"/>
</dbReference>
<feature type="domain" description="DSBA-like thioredoxin" evidence="1">
    <location>
        <begin position="7"/>
        <end position="205"/>
    </location>
</feature>
<evidence type="ECO:0000313" key="3">
    <source>
        <dbReference type="Proteomes" id="UP000095463"/>
    </source>
</evidence>
<dbReference type="EMBL" id="LAJE02000158">
    <property type="protein sequence ID" value="OEO31466.1"/>
    <property type="molecule type" value="Genomic_DNA"/>
</dbReference>
<accession>A0A1E5XS85</accession>
<dbReference type="Gene3D" id="3.40.30.10">
    <property type="entry name" value="Glutaredoxin"/>
    <property type="match status" value="1"/>
</dbReference>
<proteinExistence type="predicted"/>
<evidence type="ECO:0000313" key="2">
    <source>
        <dbReference type="EMBL" id="OEO31466.1"/>
    </source>
</evidence>
<dbReference type="RefSeq" id="WP_069909391.1">
    <property type="nucleotide sequence ID" value="NZ_LAJE02000158.1"/>
</dbReference>
<gene>
    <name evidence="2" type="ORF">VW23_016320</name>
</gene>
<protein>
    <recommendedName>
        <fullName evidence="1">DSBA-like thioredoxin domain-containing protein</fullName>
    </recommendedName>
</protein>
<name>A0A1E5XS85_9HYPH</name>
<dbReference type="SUPFAM" id="SSF52833">
    <property type="entry name" value="Thioredoxin-like"/>
    <property type="match status" value="1"/>
</dbReference>
<dbReference type="Proteomes" id="UP000095463">
    <property type="component" value="Unassembled WGS sequence"/>
</dbReference>
<reference evidence="2 3" key="1">
    <citation type="journal article" date="2015" name="Genome Announc.">
        <title>Genome Assemblies of Three Soil-Associated Devosia species: D. insulae, D. limi, and D. soli.</title>
        <authorList>
            <person name="Hassan Y.I."/>
            <person name="Lepp D."/>
            <person name="Zhou T."/>
        </authorList>
    </citation>
    <scope>NUCLEOTIDE SEQUENCE [LARGE SCALE GENOMIC DNA]</scope>
    <source>
        <strain evidence="2 3">DS-56</strain>
    </source>
</reference>
<organism evidence="2 3">
    <name type="scientific">Devosia insulae DS-56</name>
    <dbReference type="NCBI Taxonomy" id="1116389"/>
    <lineage>
        <taxon>Bacteria</taxon>
        <taxon>Pseudomonadati</taxon>
        <taxon>Pseudomonadota</taxon>
        <taxon>Alphaproteobacteria</taxon>
        <taxon>Hyphomicrobiales</taxon>
        <taxon>Devosiaceae</taxon>
        <taxon>Devosia</taxon>
    </lineage>
</organism>
<dbReference type="AlphaFoldDB" id="A0A1E5XS85"/>
<dbReference type="Pfam" id="PF01323">
    <property type="entry name" value="DSBA"/>
    <property type="match status" value="1"/>
</dbReference>
<dbReference type="PANTHER" id="PTHR13887:SF41">
    <property type="entry name" value="THIOREDOXIN SUPERFAMILY PROTEIN"/>
    <property type="match status" value="1"/>
</dbReference>